<dbReference type="GO" id="GO:0016020">
    <property type="term" value="C:membrane"/>
    <property type="evidence" value="ECO:0007669"/>
    <property type="project" value="UniProtKB-SubCell"/>
</dbReference>
<reference evidence="6 7" key="1">
    <citation type="submission" date="2016-03" db="EMBL/GenBank/DDBJ databases">
        <title>Speciation and ecological success in dimly lit waters: horizontal gene transfer in a green sulfur bacteria bloom unveiled by metagenomic assembly.</title>
        <authorList>
            <person name="Llorens-Mares T."/>
            <person name="Liu Z."/>
            <person name="Allen L.Z."/>
            <person name="Rusch D.B."/>
            <person name="Craig M.T."/>
            <person name="Dupont C.L."/>
            <person name="Bryant D.A."/>
            <person name="Casamayor E.O."/>
        </authorList>
    </citation>
    <scope>NUCLEOTIDE SEQUENCE [LARGE SCALE GENOMIC DNA]</scope>
    <source>
        <strain evidence="6">CIII</strain>
    </source>
</reference>
<keyword evidence="2 5" id="KW-0812">Transmembrane</keyword>
<sequence length="218" mass="25293">MAMHDELPFRIIFAGIYVAGFLMRGLFIQRMKPQEKPIIPEAGNAGEISRFRVIFQKVMFFLWIAIVASYTWYPPWVEALHFPFPTWLRYGGAIAAAVSFLFLFLTMKTLGRYWSPLPRLMEGHKLVITGPYRFIRHPMYTAMMVLFIAFILITANVAVTVFSLVAIVLTVKWALKEEKMLIGFFGDEYRAYVTHTGAFLPAPRKMVRQIFFNQHEQP</sequence>
<evidence type="ECO:0000256" key="1">
    <source>
        <dbReference type="ARBA" id="ARBA00004141"/>
    </source>
</evidence>
<keyword evidence="6" id="KW-0808">Transferase</keyword>
<dbReference type="PANTHER" id="PTHR12714">
    <property type="entry name" value="PROTEIN-S ISOPRENYLCYSTEINE O-METHYLTRANSFERASE"/>
    <property type="match status" value="1"/>
</dbReference>
<feature type="transmembrane region" description="Helical" evidence="5">
    <location>
        <begin position="87"/>
        <end position="105"/>
    </location>
</feature>
<evidence type="ECO:0000313" key="6">
    <source>
        <dbReference type="EMBL" id="KZK74674.1"/>
    </source>
</evidence>
<feature type="transmembrane region" description="Helical" evidence="5">
    <location>
        <begin position="143"/>
        <end position="171"/>
    </location>
</feature>
<dbReference type="PANTHER" id="PTHR12714:SF9">
    <property type="entry name" value="PROTEIN-S-ISOPRENYLCYSTEINE O-METHYLTRANSFERASE"/>
    <property type="match status" value="1"/>
</dbReference>
<keyword evidence="3 5" id="KW-1133">Transmembrane helix</keyword>
<evidence type="ECO:0000256" key="5">
    <source>
        <dbReference type="SAM" id="Phobius"/>
    </source>
</evidence>
<dbReference type="Pfam" id="PF04140">
    <property type="entry name" value="ICMT"/>
    <property type="match status" value="1"/>
</dbReference>
<comment type="caution">
    <text evidence="6">The sequence shown here is derived from an EMBL/GenBank/DDBJ whole genome shotgun (WGS) entry which is preliminary data.</text>
</comment>
<dbReference type="RefSeq" id="WP_303681244.1">
    <property type="nucleotide sequence ID" value="NZ_LVWG01000021.1"/>
</dbReference>
<accession>A0A165M0U4</accession>
<evidence type="ECO:0000256" key="4">
    <source>
        <dbReference type="ARBA" id="ARBA00023136"/>
    </source>
</evidence>
<dbReference type="EMBL" id="LVWG01000021">
    <property type="protein sequence ID" value="KZK74674.1"/>
    <property type="molecule type" value="Genomic_DNA"/>
</dbReference>
<organism evidence="6 7">
    <name type="scientific">Pelodictyon luteolum</name>
    <dbReference type="NCBI Taxonomy" id="1100"/>
    <lineage>
        <taxon>Bacteria</taxon>
        <taxon>Pseudomonadati</taxon>
        <taxon>Chlorobiota</taxon>
        <taxon>Chlorobiia</taxon>
        <taxon>Chlorobiales</taxon>
        <taxon>Chlorobiaceae</taxon>
        <taxon>Chlorobium/Pelodictyon group</taxon>
        <taxon>Pelodictyon</taxon>
    </lineage>
</organism>
<keyword evidence="4 5" id="KW-0472">Membrane</keyword>
<proteinExistence type="predicted"/>
<dbReference type="GO" id="GO:0032259">
    <property type="term" value="P:methylation"/>
    <property type="evidence" value="ECO:0007669"/>
    <property type="project" value="UniProtKB-KW"/>
</dbReference>
<dbReference type="AlphaFoldDB" id="A0A165M0U4"/>
<dbReference type="GO" id="GO:0004671">
    <property type="term" value="F:protein C-terminal S-isoprenylcysteine carboxyl O-methyltransferase activity"/>
    <property type="evidence" value="ECO:0007669"/>
    <property type="project" value="InterPro"/>
</dbReference>
<dbReference type="InterPro" id="IPR007269">
    <property type="entry name" value="ICMT_MeTrfase"/>
</dbReference>
<feature type="transmembrane region" description="Helical" evidence="5">
    <location>
        <begin position="58"/>
        <end position="75"/>
    </location>
</feature>
<comment type="subcellular location">
    <subcellularLocation>
        <location evidence="1">Membrane</location>
        <topology evidence="1">Multi-pass membrane protein</topology>
    </subcellularLocation>
</comment>
<feature type="transmembrane region" description="Helical" evidence="5">
    <location>
        <begin position="7"/>
        <end position="27"/>
    </location>
</feature>
<dbReference type="Gene3D" id="1.20.120.1630">
    <property type="match status" value="1"/>
</dbReference>
<evidence type="ECO:0000313" key="7">
    <source>
        <dbReference type="Proteomes" id="UP000076481"/>
    </source>
</evidence>
<name>A0A165M0U4_PELLU</name>
<evidence type="ECO:0000256" key="3">
    <source>
        <dbReference type="ARBA" id="ARBA00022989"/>
    </source>
</evidence>
<keyword evidence="6" id="KW-0489">Methyltransferase</keyword>
<protein>
    <submittedName>
        <fullName evidence="6">Isoprenylcysteine carboxyl methyltransferase</fullName>
    </submittedName>
</protein>
<evidence type="ECO:0000256" key="2">
    <source>
        <dbReference type="ARBA" id="ARBA00022692"/>
    </source>
</evidence>
<gene>
    <name evidence="6" type="ORF">A3K90_09540</name>
</gene>
<dbReference type="Proteomes" id="UP000076481">
    <property type="component" value="Unassembled WGS sequence"/>
</dbReference>